<dbReference type="GO" id="GO:0070475">
    <property type="term" value="P:rRNA base methylation"/>
    <property type="evidence" value="ECO:0007669"/>
    <property type="project" value="InterPro"/>
</dbReference>
<feature type="site" description="Interaction with substrate rRNA" evidence="9">
    <location>
        <position position="108"/>
    </location>
</feature>
<dbReference type="Proteomes" id="UP000070657">
    <property type="component" value="Unassembled WGS sequence"/>
</dbReference>
<dbReference type="GO" id="GO:0019843">
    <property type="term" value="F:rRNA binding"/>
    <property type="evidence" value="ECO:0007669"/>
    <property type="project" value="UniProtKB-UniRule"/>
</dbReference>
<comment type="function">
    <text evidence="9">Methyltransferase involved in ribosomal biogenesis. Specifically catalyzes the N1-methylation of the pseudouridine corresponding to position 914 in M.jannaschii 16S rRNA.</text>
</comment>
<name>A0A133UDA4_9EURY</name>
<keyword evidence="6 9" id="KW-0949">S-adenosyl-L-methionine</keyword>
<dbReference type="CDD" id="cd18088">
    <property type="entry name" value="Nep1-like"/>
    <property type="match status" value="1"/>
</dbReference>
<feature type="site" description="Stabilizes Arg-xx" evidence="9">
    <location>
        <position position="62"/>
    </location>
</feature>
<keyword evidence="7 9" id="KW-0699">rRNA-binding</keyword>
<dbReference type="PATRIC" id="fig|1698265.3.peg.1120"/>
<evidence type="ECO:0000256" key="7">
    <source>
        <dbReference type="ARBA" id="ARBA00022730"/>
    </source>
</evidence>
<dbReference type="PANTHER" id="PTHR12636">
    <property type="entry name" value="NEP1/MRA1"/>
    <property type="match status" value="1"/>
</dbReference>
<dbReference type="Gene3D" id="3.40.1280.10">
    <property type="match status" value="1"/>
</dbReference>
<evidence type="ECO:0000256" key="2">
    <source>
        <dbReference type="ARBA" id="ARBA00022517"/>
    </source>
</evidence>
<evidence type="ECO:0000256" key="5">
    <source>
        <dbReference type="ARBA" id="ARBA00022679"/>
    </source>
</evidence>
<organism evidence="10 11">
    <name type="scientific">candidate division MSBL1 archaeon SCGC-AAA259E22</name>
    <dbReference type="NCBI Taxonomy" id="1698265"/>
    <lineage>
        <taxon>Archaea</taxon>
        <taxon>Methanobacteriati</taxon>
        <taxon>Methanobacteriota</taxon>
        <taxon>candidate division MSBL1</taxon>
    </lineage>
</organism>
<protein>
    <recommendedName>
        <fullName evidence="9">Ribosomal RNA small subunit methyltransferase Nep1</fullName>
        <ecNumber evidence="9">2.1.1.-</ecNumber>
    </recommendedName>
    <alternativeName>
        <fullName evidence="9">16S rRNA (pseudouridine-N1-)-methyltransferase Nep1</fullName>
    </alternativeName>
</protein>
<feature type="binding site" evidence="9">
    <location>
        <position position="178"/>
    </location>
    <ligand>
        <name>S-adenosyl-L-methionine</name>
        <dbReference type="ChEBI" id="CHEBI:59789"/>
    </ligand>
</feature>
<dbReference type="InterPro" id="IPR005304">
    <property type="entry name" value="Rbsml_bgen_MeTrfase_EMG1/NEP1"/>
</dbReference>
<dbReference type="HAMAP" id="MF_00554">
    <property type="entry name" value="NEP1"/>
    <property type="match status" value="1"/>
</dbReference>
<gene>
    <name evidence="9" type="primary">nep1</name>
    <name evidence="10" type="ORF">AKJ66_04615</name>
</gene>
<dbReference type="AlphaFoldDB" id="A0A133UDA4"/>
<evidence type="ECO:0000256" key="9">
    <source>
        <dbReference type="HAMAP-Rule" id="MF_00554"/>
    </source>
</evidence>
<keyword evidence="4 9" id="KW-0489">Methyltransferase</keyword>
<evidence type="ECO:0000313" key="10">
    <source>
        <dbReference type="EMBL" id="KXA92163.1"/>
    </source>
</evidence>
<feature type="site" description="Interaction with substrate rRNA" evidence="9">
    <location>
        <position position="60"/>
    </location>
</feature>
<feature type="site" description="Interaction with substrate rRNA" evidence="9">
    <location>
        <position position="101"/>
    </location>
</feature>
<keyword evidence="3 9" id="KW-0698">rRNA processing</keyword>
<dbReference type="Pfam" id="PF03587">
    <property type="entry name" value="EMG1"/>
    <property type="match status" value="1"/>
</dbReference>
<accession>A0A133UDA4</accession>
<keyword evidence="5 9" id="KW-0808">Transferase</keyword>
<comment type="subunit">
    <text evidence="9">Homodimer.</text>
</comment>
<evidence type="ECO:0000256" key="3">
    <source>
        <dbReference type="ARBA" id="ARBA00022552"/>
    </source>
</evidence>
<keyword evidence="11" id="KW-1185">Reference proteome</keyword>
<evidence type="ECO:0000313" key="11">
    <source>
        <dbReference type="Proteomes" id="UP000070657"/>
    </source>
</evidence>
<dbReference type="PANTHER" id="PTHR12636:SF5">
    <property type="entry name" value="RIBOSOMAL RNA SMALL SUBUNIT METHYLTRANSFERASE NEP1"/>
    <property type="match status" value="1"/>
</dbReference>
<feature type="binding site" evidence="9">
    <location>
        <begin position="199"/>
        <end position="204"/>
    </location>
    <ligand>
        <name>S-adenosyl-L-methionine</name>
        <dbReference type="ChEBI" id="CHEBI:59789"/>
    </ligand>
</feature>
<evidence type="ECO:0000256" key="1">
    <source>
        <dbReference type="ARBA" id="ARBA00008115"/>
    </source>
</evidence>
<dbReference type="InterPro" id="IPR029026">
    <property type="entry name" value="tRNA_m1G_MTases_N"/>
</dbReference>
<dbReference type="EMBL" id="LHXP01000089">
    <property type="protein sequence ID" value="KXA92163.1"/>
    <property type="molecule type" value="Genomic_DNA"/>
</dbReference>
<evidence type="ECO:0000256" key="6">
    <source>
        <dbReference type="ARBA" id="ARBA00022691"/>
    </source>
</evidence>
<dbReference type="EC" id="2.1.1.-" evidence="9"/>
<evidence type="ECO:0000256" key="8">
    <source>
        <dbReference type="ARBA" id="ARBA00022884"/>
    </source>
</evidence>
<dbReference type="SUPFAM" id="SSF75217">
    <property type="entry name" value="alpha/beta knot"/>
    <property type="match status" value="1"/>
</dbReference>
<proteinExistence type="inferred from homology"/>
<comment type="catalytic activity">
    <reaction evidence="9">
        <text>a pseudouridine in rRNA + S-adenosyl-L-methionine = an N(1)-methylpseudouridine in rRNA + S-adenosyl-L-homocysteine + H(+)</text>
        <dbReference type="Rhea" id="RHEA:46696"/>
        <dbReference type="Rhea" id="RHEA-COMP:11634"/>
        <dbReference type="Rhea" id="RHEA-COMP:13933"/>
        <dbReference type="ChEBI" id="CHEBI:15378"/>
        <dbReference type="ChEBI" id="CHEBI:57856"/>
        <dbReference type="ChEBI" id="CHEBI:59789"/>
        <dbReference type="ChEBI" id="CHEBI:65314"/>
        <dbReference type="ChEBI" id="CHEBI:74890"/>
    </reaction>
</comment>
<comment type="similarity">
    <text evidence="1 9">Belongs to the class IV-like SAM-binding methyltransferase superfamily. RNA methyltransferase NEP1 family.</text>
</comment>
<reference evidence="10 11" key="1">
    <citation type="journal article" date="2016" name="Sci. Rep.">
        <title>Metabolic traits of an uncultured archaeal lineage -MSBL1- from brine pools of the Red Sea.</title>
        <authorList>
            <person name="Mwirichia R."/>
            <person name="Alam I."/>
            <person name="Rashid M."/>
            <person name="Vinu M."/>
            <person name="Ba-Alawi W."/>
            <person name="Anthony Kamau A."/>
            <person name="Kamanda Ngugi D."/>
            <person name="Goker M."/>
            <person name="Klenk H.P."/>
            <person name="Bajic V."/>
            <person name="Stingl U."/>
        </authorList>
    </citation>
    <scope>NUCLEOTIDE SEQUENCE [LARGE SCALE GENOMIC DNA]</scope>
    <source>
        <strain evidence="10">SCGC-AAA259E22</strain>
    </source>
</reference>
<comment type="caution">
    <text evidence="10">The sequence shown here is derived from an EMBL/GenBank/DDBJ whole genome shotgun (WGS) entry which is preliminary data.</text>
</comment>
<evidence type="ECO:0000256" key="4">
    <source>
        <dbReference type="ARBA" id="ARBA00022603"/>
    </source>
</evidence>
<dbReference type="InterPro" id="IPR029028">
    <property type="entry name" value="Alpha/beta_knot_MTases"/>
</dbReference>
<feature type="site" description="Interaction with substrate rRNA" evidence="9">
    <location>
        <position position="104"/>
    </location>
</feature>
<keyword evidence="8 9" id="KW-0694">RNA-binding</keyword>
<dbReference type="InterPro" id="IPR023503">
    <property type="entry name" value="Ribosome_NEP1_arc"/>
</dbReference>
<keyword evidence="2 9" id="KW-0690">Ribosome biogenesis</keyword>
<sequence>MLHLILADSELETVPEEISSDKAMKRKAQRRGRRVTELILDSNYYHKPMRKLEDSDRRGRPDIVQICILTALDSPLNRDGYLRFYVHTRHDKVIDIDPETRIPRAYNRFVGLMEQLFLTGGVPPDDPLMTLCDESLETRVEKISPEKVLAFSKDGKEDSGGRLFNSLTLEDDVCVIIGGFPHGDFLSDVKGLSDDLVSIYPETLDAVTVVNHVVQFYEKKFLDYPIFSDL</sequence>
<feature type="binding site" evidence="9">
    <location>
        <position position="183"/>
    </location>
    <ligand>
        <name>S-adenosyl-L-methionine</name>
        <dbReference type="ChEBI" id="CHEBI:59789"/>
    </ligand>
</feature>
<dbReference type="GO" id="GO:0070037">
    <property type="term" value="F:rRNA (pseudouridine) methyltransferase activity"/>
    <property type="evidence" value="ECO:0007669"/>
    <property type="project" value="UniProtKB-UniRule"/>
</dbReference>